<reference evidence="2 3" key="1">
    <citation type="submission" date="2023-05" db="EMBL/GenBank/DDBJ databases">
        <title>Chelatococcus sp. nov., a moderately thermophilic bacterium isolated from hot spring microbial mat.</title>
        <authorList>
            <person name="Hu C.-J."/>
            <person name="Li W.-J."/>
        </authorList>
    </citation>
    <scope>NUCLEOTIDE SEQUENCE [LARGE SCALE GENOMIC DNA]</scope>
    <source>
        <strain evidence="2 3">SYSU G07232</strain>
    </source>
</reference>
<dbReference type="RefSeq" id="WP_283739538.1">
    <property type="nucleotide sequence ID" value="NZ_JASJEV010000002.1"/>
</dbReference>
<dbReference type="EMBL" id="JASJEV010000002">
    <property type="protein sequence ID" value="MDJ1157556.1"/>
    <property type="molecule type" value="Genomic_DNA"/>
</dbReference>
<comment type="caution">
    <text evidence="2">The sequence shown here is derived from an EMBL/GenBank/DDBJ whole genome shotgun (WGS) entry which is preliminary data.</text>
</comment>
<name>A0ABT7AFZ2_9HYPH</name>
<proteinExistence type="predicted"/>
<keyword evidence="3" id="KW-1185">Reference proteome</keyword>
<evidence type="ECO:0000259" key="1">
    <source>
        <dbReference type="PROSITE" id="PS51186"/>
    </source>
</evidence>
<dbReference type="Proteomes" id="UP001321492">
    <property type="component" value="Unassembled WGS sequence"/>
</dbReference>
<gene>
    <name evidence="2" type="ORF">QNA08_04790</name>
</gene>
<dbReference type="Pfam" id="PF13302">
    <property type="entry name" value="Acetyltransf_3"/>
    <property type="match status" value="1"/>
</dbReference>
<evidence type="ECO:0000313" key="3">
    <source>
        <dbReference type="Proteomes" id="UP001321492"/>
    </source>
</evidence>
<dbReference type="InterPro" id="IPR000182">
    <property type="entry name" value="GNAT_dom"/>
</dbReference>
<sequence>MLNRTLDTSRLILCPIALEDAGALHREMTWEVVRWLSPVPWPQPLAAMRGFCARAAEDMRRGAAAHHVVLADGRTAGLISLMPADGAMELGYWLGPSFWGRGLMSEAAETYVDAFFAETQAVHMTSGVFADNRRSLRIQERLGFVVVGEGLKFSKAHGRYLPHVTTMLGRARRRQPALAA</sequence>
<evidence type="ECO:0000313" key="2">
    <source>
        <dbReference type="EMBL" id="MDJ1157556.1"/>
    </source>
</evidence>
<dbReference type="Gene3D" id="3.40.630.30">
    <property type="match status" value="1"/>
</dbReference>
<dbReference type="PANTHER" id="PTHR43792">
    <property type="entry name" value="GNAT FAMILY, PUTATIVE (AFU_ORTHOLOGUE AFUA_3G00765)-RELATED-RELATED"/>
    <property type="match status" value="1"/>
</dbReference>
<dbReference type="SUPFAM" id="SSF55729">
    <property type="entry name" value="Acyl-CoA N-acyltransferases (Nat)"/>
    <property type="match status" value="1"/>
</dbReference>
<organism evidence="2 3">
    <name type="scientific">Chelatococcus albus</name>
    <dbReference type="NCBI Taxonomy" id="3047466"/>
    <lineage>
        <taxon>Bacteria</taxon>
        <taxon>Pseudomonadati</taxon>
        <taxon>Pseudomonadota</taxon>
        <taxon>Alphaproteobacteria</taxon>
        <taxon>Hyphomicrobiales</taxon>
        <taxon>Chelatococcaceae</taxon>
        <taxon>Chelatococcus</taxon>
    </lineage>
</organism>
<dbReference type="InterPro" id="IPR016181">
    <property type="entry name" value="Acyl_CoA_acyltransferase"/>
</dbReference>
<dbReference type="InterPro" id="IPR051531">
    <property type="entry name" value="N-acetyltransferase"/>
</dbReference>
<protein>
    <submittedName>
        <fullName evidence="2">GNAT family N-acetyltransferase</fullName>
    </submittedName>
</protein>
<accession>A0ABT7AFZ2</accession>
<feature type="domain" description="N-acetyltransferase" evidence="1">
    <location>
        <begin position="16"/>
        <end position="172"/>
    </location>
</feature>
<dbReference type="PROSITE" id="PS51186">
    <property type="entry name" value="GNAT"/>
    <property type="match status" value="1"/>
</dbReference>